<evidence type="ECO:0000259" key="22">
    <source>
        <dbReference type="PROSITE" id="PS50026"/>
    </source>
</evidence>
<organism evidence="24 25">
    <name type="scientific">Glossina palpalis gambiensis</name>
    <dbReference type="NCBI Taxonomy" id="67801"/>
    <lineage>
        <taxon>Eukaryota</taxon>
        <taxon>Metazoa</taxon>
        <taxon>Ecdysozoa</taxon>
        <taxon>Arthropoda</taxon>
        <taxon>Hexapoda</taxon>
        <taxon>Insecta</taxon>
        <taxon>Pterygota</taxon>
        <taxon>Neoptera</taxon>
        <taxon>Endopterygota</taxon>
        <taxon>Diptera</taxon>
        <taxon>Brachycera</taxon>
        <taxon>Muscomorpha</taxon>
        <taxon>Hippoboscoidea</taxon>
        <taxon>Glossinidae</taxon>
        <taxon>Glossina</taxon>
    </lineage>
</organism>
<evidence type="ECO:0000256" key="2">
    <source>
        <dbReference type="ARBA" id="ARBA00004236"/>
    </source>
</evidence>
<feature type="transmembrane region" description="Helical" evidence="20">
    <location>
        <begin position="1112"/>
        <end position="1134"/>
    </location>
</feature>
<dbReference type="FunFam" id="2.10.25.10:FF:000066">
    <property type="entry name" value="FAT atypical cadherin 4"/>
    <property type="match status" value="1"/>
</dbReference>
<keyword evidence="15 18" id="KW-1015">Disulfide bond</keyword>
<keyword evidence="17 19" id="KW-0407">Ion channel</keyword>
<evidence type="ECO:0000256" key="11">
    <source>
        <dbReference type="ARBA" id="ARBA00022989"/>
    </source>
</evidence>
<evidence type="ECO:0000256" key="17">
    <source>
        <dbReference type="ARBA" id="ARBA00023303"/>
    </source>
</evidence>
<proteinExistence type="inferred from homology"/>
<keyword evidence="9 21" id="KW-0732">Signal</keyword>
<evidence type="ECO:0000256" key="10">
    <source>
        <dbReference type="ARBA" id="ARBA00022737"/>
    </source>
</evidence>
<dbReference type="PANTHER" id="PTHR46730">
    <property type="entry name" value="POLYCYSTIN-1"/>
    <property type="match status" value="1"/>
</dbReference>
<keyword evidence="14 20" id="KW-0472">Membrane</keyword>
<dbReference type="InterPro" id="IPR001024">
    <property type="entry name" value="PLAT/LH2_dom"/>
</dbReference>
<keyword evidence="6" id="KW-1003">Cell membrane</keyword>
<dbReference type="PANTHER" id="PTHR46730:SF1">
    <property type="entry name" value="PLAT DOMAIN-CONTAINING PROTEIN"/>
    <property type="match status" value="1"/>
</dbReference>
<feature type="transmembrane region" description="Helical" evidence="20">
    <location>
        <begin position="1379"/>
        <end position="1396"/>
    </location>
</feature>
<dbReference type="Proteomes" id="UP000092460">
    <property type="component" value="Unassembled WGS sequence"/>
</dbReference>
<evidence type="ECO:0000256" key="12">
    <source>
        <dbReference type="ARBA" id="ARBA00023053"/>
    </source>
</evidence>
<dbReference type="InterPro" id="IPR001873">
    <property type="entry name" value="ENaC"/>
</dbReference>
<keyword evidence="12" id="KW-0915">Sodium</keyword>
<dbReference type="InterPro" id="IPR002859">
    <property type="entry name" value="PKD/REJ-like"/>
</dbReference>
<dbReference type="GO" id="GO:0006816">
    <property type="term" value="P:calcium ion transport"/>
    <property type="evidence" value="ECO:0007669"/>
    <property type="project" value="TreeGrafter"/>
</dbReference>
<dbReference type="EMBL" id="JXJN01010629">
    <property type="status" value="NOT_ANNOTATED_CDS"/>
    <property type="molecule type" value="Genomic_DNA"/>
</dbReference>
<protein>
    <recommendedName>
        <fullName evidence="26">GPS domain-containing protein</fullName>
    </recommendedName>
</protein>
<evidence type="ECO:0000256" key="15">
    <source>
        <dbReference type="ARBA" id="ARBA00023157"/>
    </source>
</evidence>
<keyword evidence="8 19" id="KW-0812">Transmembrane</keyword>
<name>A0A1B0B9X1_9MUSC</name>
<dbReference type="SUPFAM" id="SSF49723">
    <property type="entry name" value="Lipase/lipooxygenase domain (PLAT/LH2 domain)"/>
    <property type="match status" value="1"/>
</dbReference>
<accession>A0A1B0B9X1</accession>
<evidence type="ECO:0000256" key="8">
    <source>
        <dbReference type="ARBA" id="ARBA00022692"/>
    </source>
</evidence>
<dbReference type="InterPro" id="IPR036392">
    <property type="entry name" value="PLAT/LH2_dom_sf"/>
</dbReference>
<keyword evidence="7 18" id="KW-0245">EGF-like domain</keyword>
<dbReference type="SMART" id="SM00179">
    <property type="entry name" value="EGF_CA"/>
    <property type="match status" value="1"/>
</dbReference>
<reference evidence="24" key="2">
    <citation type="submission" date="2020-05" db="UniProtKB">
        <authorList>
            <consortium name="EnsemblMetazoa"/>
        </authorList>
    </citation>
    <scope>IDENTIFICATION</scope>
    <source>
        <strain evidence="24">IAEA</strain>
    </source>
</reference>
<feature type="chain" id="PRO_5013289175" description="GPS domain-containing protein" evidence="21">
    <location>
        <begin position="16"/>
        <end position="1792"/>
    </location>
</feature>
<dbReference type="STRING" id="67801.A0A1B0B9X1"/>
<dbReference type="InterPro" id="IPR000203">
    <property type="entry name" value="GPS"/>
</dbReference>
<evidence type="ECO:0000256" key="3">
    <source>
        <dbReference type="ARBA" id="ARBA00007193"/>
    </source>
</evidence>
<evidence type="ECO:0000256" key="7">
    <source>
        <dbReference type="ARBA" id="ARBA00022536"/>
    </source>
</evidence>
<dbReference type="EnsemblMetazoa" id="GPPI023447-RA">
    <property type="protein sequence ID" value="GPPI023447-PA"/>
    <property type="gene ID" value="GPPI023447"/>
</dbReference>
<keyword evidence="10" id="KW-0677">Repeat</keyword>
<comment type="caution">
    <text evidence="18">Lacks conserved residue(s) required for the propagation of feature annotation.</text>
</comment>
<evidence type="ECO:0000313" key="25">
    <source>
        <dbReference type="Proteomes" id="UP000092460"/>
    </source>
</evidence>
<dbReference type="InterPro" id="IPR001881">
    <property type="entry name" value="EGF-like_Ca-bd_dom"/>
</dbReference>
<dbReference type="CDD" id="cd00054">
    <property type="entry name" value="EGF_CA"/>
    <property type="match status" value="1"/>
</dbReference>
<keyword evidence="11 20" id="KW-1133">Transmembrane helix</keyword>
<dbReference type="Gene3D" id="2.60.220.50">
    <property type="match status" value="1"/>
</dbReference>
<dbReference type="PROSITE" id="PS50095">
    <property type="entry name" value="PLAT"/>
    <property type="match status" value="1"/>
</dbReference>
<evidence type="ECO:0000256" key="20">
    <source>
        <dbReference type="SAM" id="Phobius"/>
    </source>
</evidence>
<dbReference type="VEuPathDB" id="VectorBase:GPPI023447"/>
<feature type="disulfide bond" evidence="18">
    <location>
        <begin position="79"/>
        <end position="88"/>
    </location>
</feature>
<evidence type="ECO:0000313" key="24">
    <source>
        <dbReference type="EnsemblMetazoa" id="GPPI023447-PA"/>
    </source>
</evidence>
<dbReference type="InterPro" id="IPR000152">
    <property type="entry name" value="EGF-type_Asp/Asn_hydroxyl_site"/>
</dbReference>
<dbReference type="Pfam" id="PF00858">
    <property type="entry name" value="ASC"/>
    <property type="match status" value="1"/>
</dbReference>
<keyword evidence="4 19" id="KW-0813">Transport</keyword>
<evidence type="ECO:0000259" key="23">
    <source>
        <dbReference type="PROSITE" id="PS50095"/>
    </source>
</evidence>
<comment type="similarity">
    <text evidence="3 19">Belongs to the amiloride-sensitive sodium channel (TC 1.A.6) family.</text>
</comment>
<dbReference type="Pfam" id="PF01825">
    <property type="entry name" value="GPS"/>
    <property type="match status" value="1"/>
</dbReference>
<keyword evidence="13 19" id="KW-0406">Ion transport</keyword>
<evidence type="ECO:0000256" key="5">
    <source>
        <dbReference type="ARBA" id="ARBA00022461"/>
    </source>
</evidence>
<evidence type="ECO:0008006" key="26">
    <source>
        <dbReference type="Google" id="ProtNLM"/>
    </source>
</evidence>
<dbReference type="Gene3D" id="2.60.60.20">
    <property type="entry name" value="PLAT/LH2 domain"/>
    <property type="match status" value="1"/>
</dbReference>
<comment type="subcellular location">
    <subcellularLocation>
        <location evidence="2">Cell membrane</location>
    </subcellularLocation>
    <subcellularLocation>
        <location evidence="1">Membrane</location>
        <topology evidence="1">Multi-pass membrane protein</topology>
    </subcellularLocation>
</comment>
<dbReference type="EMBL" id="JXJN01010630">
    <property type="status" value="NOT_ANNOTATED_CDS"/>
    <property type="molecule type" value="Genomic_DNA"/>
</dbReference>
<evidence type="ECO:0000256" key="19">
    <source>
        <dbReference type="RuleBase" id="RU000679"/>
    </source>
</evidence>
<evidence type="ECO:0000256" key="4">
    <source>
        <dbReference type="ARBA" id="ARBA00022448"/>
    </source>
</evidence>
<dbReference type="PROSITE" id="PS00010">
    <property type="entry name" value="ASX_HYDROXYL"/>
    <property type="match status" value="1"/>
</dbReference>
<evidence type="ECO:0000256" key="6">
    <source>
        <dbReference type="ARBA" id="ARBA00022475"/>
    </source>
</evidence>
<feature type="domain" description="PLAT" evidence="23">
    <location>
        <begin position="1152"/>
        <end position="1268"/>
    </location>
</feature>
<sequence>MWKILFLVVITCIRAQRQSYCGFCNNEGECSDEDGRKICKCNDYFTGDTCNEMVDRCQPNPCANSGNCVNVLGQFLCQCSSGFGGLKCNFDMVFTSMLLHFNHYATFGETHDFLIMIETLGERSFSLELISENYAIGLLETELSGSDGRNQWNQSADLKSLAKELGIKYSDKLPYTEGYYKKFHQCFWTEGLIKIILQTYDSETGQNYFFHNEYSLYIIKPARIGCTPQLEFLHGSDPLEPLDVDIDRFNNFEAIIKKRCYIESTLTYSWSIYNSIGIRELYNFGNTKQPLLKVSPYRLWFHYHGEVMASYRIQVLITEKLKKFKGVTRERFFIIVSRKPVFARIAGGEKREVGAQQKFILDGSKSRDFALAPEASEDMFYKWSCTPDDDDTHNEECVRDMGSDRQLLVTASALQVGKSYTFHLKVNSKVNLGETHTVQQRVTIVETEQLFIDIECIRNCARNQYVMDRFIHVRAQCIRCRQCVSSSYKWFLNEILLDEEKEERLIYTPKAEDTKLQFVADVVCNNLHGRGSLKMMQNERPKNGKCTIKPTDGTAFETDFEISCEGYNDVDTPLNYQFMAGNYSLDRTNAPKTRVRLPPTGVITIIVCDQFEACSESKLEVTVEPLSDINTNLSPNQKKLWKLFKNNNMSDALVLMKTLTANLNEAGTRTADMMIEEMVNVDLHNLLRVEQMMTIIKDLSQNLKPLDNEKSLVFSKYFQKLYKGFEIIFKDEEIKELSESSYQKASTQLLSLVDDFSQTWEDIPKVQVLQFKSVTSDNPLAEDYEEFADFDVKALARIENWLRSAEELLKSVKCIGLAAINMHEPAENPFKVDLGSLKFQTKAIDLNKDNQIEIKEETVYLKISNETLKELASKLKGEKAVLQVGLLKRNPFWWFPDSYGVNSRIIYFSVFGKESNLKKFVALDNPLELKININIPDAEQEANIITGYVKSHLHMPLFTVEVPGHSVLIVTFLNASIDLMFGLKVDKPPRSYELLNAKNIISANNVNGNQNVFIENPWDDIRSVYLAVRAVHNIKEKSNFSFINRVQQCLMWDFEQTDPQWSTGSCKTMPANQEEIICHCYHLSIFAGKSYSTIANENLEDNMLLERLGFNWFILVFYMLLLGFYGLVLLYVSFRSKRHKQILITSIENKHYDLQISIFTGGHMNSSSTANVTLRFVSQSRPYAVTIYQNPAKPLLRQNTVTKVYMSSAYVKFPTKLLISQDQSGRFPTWYCKKIVMENFITREKQMCLVDRWISQRTLEINPATDDRTWRQRYYANLSLIYKNWYLFQPFLGPVLYEDLTLTSRTCIWISQISVTVCVVACFFSPTSMESYEEERERYRTLTFHFFEILWLGVKNPRPLIFWSKIPFIEYEDEQNECSIYWTTAILISIWTLMWISKLTLNRYFSDSISIGFETTYLQWNNTFPSVTFCLLKNRSTTIIQEYVKGQNIPYKVSESNFVRTLQDYIFSNPNNVYFKTSSCKGLNGTCGVDILQTRKKLFATSCEEFMFNVTYLNIPYKNCTDIFKFHELEMGYCFVANNLIDASSYEELPLKFGARDTDYSLKLYLKVGFIWKYEMYVNSPENLPHFDSVTYDVLSDPTVYLFNVEEYHNDIAVRHEPITSRLCKFPDEKDEGSPWHYSTSTCMSYLRIQYELKECNCTHFTSPKRYTVKMKEYQAGPEICWLPKQSWSSPGLKKWPKGSNETEAAMCFVHSAALVSEYRTQTSVKTKNYAIQNRACYPSCVEQLITTVGSIHLNKLETDGMAFVNIKIANLPTVRYSRVVTATYLDLVVRI</sequence>
<dbReference type="PROSITE" id="PS01186">
    <property type="entry name" value="EGF_2"/>
    <property type="match status" value="1"/>
</dbReference>
<keyword evidence="25" id="KW-1185">Reference proteome</keyword>
<dbReference type="SUPFAM" id="SSF57184">
    <property type="entry name" value="Growth factor receptor domain"/>
    <property type="match status" value="1"/>
</dbReference>
<evidence type="ECO:0000256" key="21">
    <source>
        <dbReference type="SAM" id="SignalP"/>
    </source>
</evidence>
<dbReference type="GO" id="GO:0005272">
    <property type="term" value="F:sodium channel activity"/>
    <property type="evidence" value="ECO:0007669"/>
    <property type="project" value="UniProtKB-KW"/>
</dbReference>
<feature type="signal peptide" evidence="21">
    <location>
        <begin position="1"/>
        <end position="15"/>
    </location>
</feature>
<dbReference type="GO" id="GO:0005886">
    <property type="term" value="C:plasma membrane"/>
    <property type="evidence" value="ECO:0007669"/>
    <property type="project" value="UniProtKB-SubCell"/>
</dbReference>
<evidence type="ECO:0000256" key="13">
    <source>
        <dbReference type="ARBA" id="ARBA00023065"/>
    </source>
</evidence>
<evidence type="ECO:0000256" key="16">
    <source>
        <dbReference type="ARBA" id="ARBA00023201"/>
    </source>
</evidence>
<dbReference type="InterPro" id="IPR046338">
    <property type="entry name" value="GAIN_dom_sf"/>
</dbReference>
<evidence type="ECO:0000256" key="1">
    <source>
        <dbReference type="ARBA" id="ARBA00004141"/>
    </source>
</evidence>
<feature type="domain" description="EGF-like" evidence="22">
    <location>
        <begin position="53"/>
        <end position="89"/>
    </location>
</feature>
<keyword evidence="5 19" id="KW-0894">Sodium channel</keyword>
<dbReference type="Pfam" id="PF02010">
    <property type="entry name" value="REJ"/>
    <property type="match status" value="1"/>
</dbReference>
<keyword evidence="16 19" id="KW-0739">Sodium transport</keyword>
<reference evidence="25" key="1">
    <citation type="submission" date="2015-01" db="EMBL/GenBank/DDBJ databases">
        <authorList>
            <person name="Aksoy S."/>
            <person name="Warren W."/>
            <person name="Wilson R.K."/>
        </authorList>
    </citation>
    <scope>NUCLEOTIDE SEQUENCE [LARGE SCALE GENOMIC DNA]</scope>
    <source>
        <strain evidence="25">IAEA</strain>
    </source>
</reference>
<dbReference type="Pfam" id="PF00008">
    <property type="entry name" value="EGF"/>
    <property type="match status" value="1"/>
</dbReference>
<dbReference type="GO" id="GO:0005509">
    <property type="term" value="F:calcium ion binding"/>
    <property type="evidence" value="ECO:0007669"/>
    <property type="project" value="InterPro"/>
</dbReference>
<dbReference type="InterPro" id="IPR009030">
    <property type="entry name" value="Growth_fac_rcpt_cys_sf"/>
</dbReference>
<evidence type="ECO:0000256" key="18">
    <source>
        <dbReference type="PROSITE-ProRule" id="PRU00076"/>
    </source>
</evidence>
<dbReference type="PROSITE" id="PS00022">
    <property type="entry name" value="EGF_1"/>
    <property type="match status" value="2"/>
</dbReference>
<dbReference type="PROSITE" id="PS50026">
    <property type="entry name" value="EGF_3"/>
    <property type="match status" value="1"/>
</dbReference>
<dbReference type="Gene3D" id="2.10.25.10">
    <property type="entry name" value="Laminin"/>
    <property type="match status" value="1"/>
</dbReference>
<evidence type="ECO:0000256" key="9">
    <source>
        <dbReference type="ARBA" id="ARBA00022729"/>
    </source>
</evidence>
<dbReference type="InterPro" id="IPR000742">
    <property type="entry name" value="EGF"/>
</dbReference>
<evidence type="ECO:0000256" key="14">
    <source>
        <dbReference type="ARBA" id="ARBA00023136"/>
    </source>
</evidence>